<evidence type="ECO:0008006" key="4">
    <source>
        <dbReference type="Google" id="ProtNLM"/>
    </source>
</evidence>
<evidence type="ECO:0000313" key="2">
    <source>
        <dbReference type="EMBL" id="UNI19830.1"/>
    </source>
</evidence>
<dbReference type="RefSeq" id="XP_047843311.1">
    <property type="nucleotide sequence ID" value="XM_047987326.1"/>
</dbReference>
<feature type="compositionally biased region" description="Basic and acidic residues" evidence="1">
    <location>
        <begin position="11"/>
        <end position="22"/>
    </location>
</feature>
<feature type="compositionally biased region" description="Basic residues" evidence="1">
    <location>
        <begin position="96"/>
        <end position="107"/>
    </location>
</feature>
<dbReference type="Pfam" id="PF04910">
    <property type="entry name" value="Tcf25"/>
    <property type="match status" value="1"/>
</dbReference>
<gene>
    <name evidence="2" type="ORF">JDV02_005980</name>
</gene>
<dbReference type="OrthoDB" id="205993at2759"/>
<dbReference type="EMBL" id="CP086358">
    <property type="protein sequence ID" value="UNI19830.1"/>
    <property type="molecule type" value="Genomic_DNA"/>
</dbReference>
<feature type="region of interest" description="Disordered" evidence="1">
    <location>
        <begin position="695"/>
        <end position="764"/>
    </location>
</feature>
<evidence type="ECO:0000256" key="1">
    <source>
        <dbReference type="SAM" id="MobiDB-lite"/>
    </source>
</evidence>
<feature type="compositionally biased region" description="Acidic residues" evidence="1">
    <location>
        <begin position="53"/>
        <end position="77"/>
    </location>
</feature>
<feature type="compositionally biased region" description="Acidic residues" evidence="1">
    <location>
        <begin position="23"/>
        <end position="33"/>
    </location>
</feature>
<feature type="compositionally biased region" description="Low complexity" evidence="1">
    <location>
        <begin position="726"/>
        <end position="737"/>
    </location>
</feature>
<dbReference type="PANTHER" id="PTHR22684">
    <property type="entry name" value="NULP1-RELATED"/>
    <property type="match status" value="1"/>
</dbReference>
<organism evidence="2 3">
    <name type="scientific">Purpureocillium takamizusanense</name>
    <dbReference type="NCBI Taxonomy" id="2060973"/>
    <lineage>
        <taxon>Eukaryota</taxon>
        <taxon>Fungi</taxon>
        <taxon>Dikarya</taxon>
        <taxon>Ascomycota</taxon>
        <taxon>Pezizomycotina</taxon>
        <taxon>Sordariomycetes</taxon>
        <taxon>Hypocreomycetidae</taxon>
        <taxon>Hypocreales</taxon>
        <taxon>Ophiocordycipitaceae</taxon>
        <taxon>Purpureocillium</taxon>
    </lineage>
</organism>
<feature type="region of interest" description="Disordered" evidence="1">
    <location>
        <begin position="1"/>
        <end position="123"/>
    </location>
</feature>
<proteinExistence type="predicted"/>
<feature type="compositionally biased region" description="Low complexity" evidence="1">
    <location>
        <begin position="744"/>
        <end position="764"/>
    </location>
</feature>
<reference evidence="2" key="1">
    <citation type="submission" date="2021-11" db="EMBL/GenBank/DDBJ databases">
        <title>Purpureocillium_takamizusanense_genome.</title>
        <authorList>
            <person name="Nguyen N.-H."/>
        </authorList>
    </citation>
    <scope>NUCLEOTIDE SEQUENCE</scope>
    <source>
        <strain evidence="2">PT3</strain>
    </source>
</reference>
<dbReference type="PANTHER" id="PTHR22684:SF0">
    <property type="entry name" value="RIBOSOME QUALITY CONTROL COMPLEX SUBUNIT TCF25"/>
    <property type="match status" value="1"/>
</dbReference>
<name>A0A9Q8QHQ8_9HYPO</name>
<dbReference type="GeneID" id="72067929"/>
<sequence length="764" mass="84613">MSSRQLRKLQQQRELEKARALEDQEQSSDEGEDIGPAVSPVKSRPNLFAALGGEDEDQDDDDAAAAANDDGEDDFNEGGEMKRRELTQAQPQTSSKKSKKKKKKKKSRAAETVPADAPEADEDEIDKAMKDLGLAKGAASSAVTEADAPGGRGSTTRLNELLSINTYHLRPVNEMRNLFGRDVIESANAEEQQQQQESAHRRRTRGPVNQQVDLETFLRAPPGAPKLPEVSLRRNIFVQGREHWPRRTAGGLTMKQIGNAGAGADGSTEYAYVHDKEYADMQALFFASVQIGDPMRMVHLLGRAPYHVSTLLQVSSVAKQDQNMALAGELCERALFTFGRVTMSTFRQDVEHGRARLDFRRPENRQFWLAGYHFLKSLIRKGTYRTALEWAKLLYAMDPRDPYAMKHFIHLLAIRSYESRWLIEFFESQATDDADGGAEYLRQTLVLAKLQAGDVDGARRDLAHGIQQLPWLYCALFQELNLDAPPSIWGISADSNARSFWVKLYIHQAKDLWNNAQATSLLQDVAKSLPKVDTSVMPQDDPPPGLRPTRLAYLEGQTSLLAVAPRELLESQPNYEFDPLPPREEDNIFTSEGTQLPWRDTQHQQQGSRLDAEMLAQIEGIMAAGNNPPWNAAPANALFGQGDDDDDDDEIRALREADDEELLRDIEAHRGRGAGEAGIVATLLEMIGLRQTGADQGDAAAAAHDDDDEMATDSRDDGGESSPTEQRSSSQQQQQQQGAGDYLPGAWPTGDDGDADATGQARDR</sequence>
<dbReference type="GO" id="GO:0072344">
    <property type="term" value="P:rescue of stalled ribosome"/>
    <property type="evidence" value="ECO:0007669"/>
    <property type="project" value="TreeGrafter"/>
</dbReference>
<evidence type="ECO:0000313" key="3">
    <source>
        <dbReference type="Proteomes" id="UP000829364"/>
    </source>
</evidence>
<accession>A0A9Q8QHQ8</accession>
<dbReference type="AlphaFoldDB" id="A0A9Q8QHQ8"/>
<dbReference type="Proteomes" id="UP000829364">
    <property type="component" value="Chromosome 5"/>
</dbReference>
<protein>
    <recommendedName>
        <fullName evidence="4">Nulp1-pending protein</fullName>
    </recommendedName>
</protein>
<keyword evidence="3" id="KW-1185">Reference proteome</keyword>
<dbReference type="InterPro" id="IPR006994">
    <property type="entry name" value="TCF25/Rqc1"/>
</dbReference>
<dbReference type="GO" id="GO:1990112">
    <property type="term" value="C:RQC complex"/>
    <property type="evidence" value="ECO:0007669"/>
    <property type="project" value="TreeGrafter"/>
</dbReference>
<dbReference type="GO" id="GO:1990116">
    <property type="term" value="P:ribosome-associated ubiquitin-dependent protein catabolic process"/>
    <property type="evidence" value="ECO:0007669"/>
    <property type="project" value="TreeGrafter"/>
</dbReference>
<dbReference type="KEGG" id="ptkz:JDV02_005980"/>